<dbReference type="Gene3D" id="2.60.40.420">
    <property type="entry name" value="Cupredoxins - blue copper proteins"/>
    <property type="match status" value="1"/>
</dbReference>
<evidence type="ECO:0000256" key="2">
    <source>
        <dbReference type="SAM" id="SignalP"/>
    </source>
</evidence>
<protein>
    <recommendedName>
        <fullName evidence="5">Phytocyanin domain-containing protein</fullName>
    </recommendedName>
</protein>
<dbReference type="EMBL" id="LAEV01000426">
    <property type="protein sequence ID" value="KKA30315.1"/>
    <property type="molecule type" value="Genomic_DNA"/>
</dbReference>
<organism evidence="3 4">
    <name type="scientific">Thielaviopsis punctulata</name>
    <dbReference type="NCBI Taxonomy" id="72032"/>
    <lineage>
        <taxon>Eukaryota</taxon>
        <taxon>Fungi</taxon>
        <taxon>Dikarya</taxon>
        <taxon>Ascomycota</taxon>
        <taxon>Pezizomycotina</taxon>
        <taxon>Sordariomycetes</taxon>
        <taxon>Hypocreomycetidae</taxon>
        <taxon>Microascales</taxon>
        <taxon>Ceratocystidaceae</taxon>
        <taxon>Thielaviopsis</taxon>
    </lineage>
</organism>
<feature type="compositionally biased region" description="Low complexity" evidence="1">
    <location>
        <begin position="155"/>
        <end position="184"/>
    </location>
</feature>
<dbReference type="PANTHER" id="PTHR34883:SF15">
    <property type="entry name" value="EXTRACELLULAR SERINE-RICH PROTEIN"/>
    <property type="match status" value="1"/>
</dbReference>
<feature type="signal peptide" evidence="2">
    <location>
        <begin position="1"/>
        <end position="15"/>
    </location>
</feature>
<name>A0A0F4ZJD1_9PEZI</name>
<dbReference type="SUPFAM" id="SSF49503">
    <property type="entry name" value="Cupredoxins"/>
    <property type="match status" value="1"/>
</dbReference>
<evidence type="ECO:0000313" key="3">
    <source>
        <dbReference type="EMBL" id="KKA30315.1"/>
    </source>
</evidence>
<comment type="caution">
    <text evidence="3">The sequence shown here is derived from an EMBL/GenBank/DDBJ whole genome shotgun (WGS) entry which is preliminary data.</text>
</comment>
<dbReference type="OrthoDB" id="5415867at2759"/>
<evidence type="ECO:0000313" key="4">
    <source>
        <dbReference type="Proteomes" id="UP000033483"/>
    </source>
</evidence>
<evidence type="ECO:0008006" key="5">
    <source>
        <dbReference type="Google" id="ProtNLM"/>
    </source>
</evidence>
<accession>A0A0F4ZJD1</accession>
<dbReference type="Proteomes" id="UP000033483">
    <property type="component" value="Unassembled WGS sequence"/>
</dbReference>
<reference evidence="3 4" key="1">
    <citation type="submission" date="2015-03" db="EMBL/GenBank/DDBJ databases">
        <authorList>
            <person name="Radwan O."/>
            <person name="Al-Naeli F.A."/>
            <person name="Rendon G.A."/>
            <person name="Fields C."/>
        </authorList>
    </citation>
    <scope>NUCLEOTIDE SEQUENCE [LARGE SCALE GENOMIC DNA]</scope>
    <source>
        <strain evidence="3">CR-DP1</strain>
    </source>
</reference>
<proteinExistence type="predicted"/>
<gene>
    <name evidence="3" type="ORF">TD95_003390</name>
</gene>
<feature type="chain" id="PRO_5012452565" description="Phytocyanin domain-containing protein" evidence="2">
    <location>
        <begin position="16"/>
        <end position="204"/>
    </location>
</feature>
<dbReference type="InterPro" id="IPR008972">
    <property type="entry name" value="Cupredoxin"/>
</dbReference>
<dbReference type="AlphaFoldDB" id="A0A0F4ZJD1"/>
<keyword evidence="2" id="KW-0732">Signal</keyword>
<dbReference type="InterPro" id="IPR052953">
    <property type="entry name" value="Ser-rich/MCO-related"/>
</dbReference>
<dbReference type="CDD" id="cd00920">
    <property type="entry name" value="Cupredoxin"/>
    <property type="match status" value="1"/>
</dbReference>
<evidence type="ECO:0000256" key="1">
    <source>
        <dbReference type="SAM" id="MobiDB-lite"/>
    </source>
</evidence>
<dbReference type="PANTHER" id="PTHR34883">
    <property type="entry name" value="SERINE-RICH PROTEIN, PUTATIVE-RELATED-RELATED"/>
    <property type="match status" value="1"/>
</dbReference>
<feature type="region of interest" description="Disordered" evidence="1">
    <location>
        <begin position="147"/>
        <end position="184"/>
    </location>
</feature>
<keyword evidence="4" id="KW-1185">Reference proteome</keyword>
<sequence>MHASTFLLAAGLAAAKTITVKLNDNSFSPNDIKASKGDVLEFQFGPSNHSVVMGAFNSVNGACTPANKGGFWSGYVAVSSGLADKAFKVTLNDTEPVVFYSSKDKQCPSGMVGVVNANGNSTRAAYVAEAAKLSAGVSPRGSPYGGVFVNRDSSSDSSSSTGTSTASGSSASSTGDSKSSAGAKPQVVVGGMGLMLGSVLALAL</sequence>